<evidence type="ECO:0000313" key="14">
    <source>
        <dbReference type="EMBL" id="ELQ74993.1"/>
    </source>
</evidence>
<keyword evidence="5" id="KW-0949">S-adenosyl-L-methionine</keyword>
<keyword evidence="3 14" id="KW-0489">Methyltransferase</keyword>
<dbReference type="GO" id="GO:0140999">
    <property type="term" value="F:histone H3K4 trimethyltransferase activity"/>
    <property type="evidence" value="ECO:0007669"/>
    <property type="project" value="UniProtKB-EC"/>
</dbReference>
<feature type="domain" description="Post-SET" evidence="13">
    <location>
        <begin position="678"/>
        <end position="693"/>
    </location>
</feature>
<feature type="domain" description="SET" evidence="12">
    <location>
        <begin position="546"/>
        <end position="670"/>
    </location>
</feature>
<evidence type="ECO:0000259" key="13">
    <source>
        <dbReference type="PROSITE" id="PS50868"/>
    </source>
</evidence>
<dbReference type="Gene3D" id="2.170.270.10">
    <property type="entry name" value="SET domain"/>
    <property type="match status" value="1"/>
</dbReference>
<dbReference type="PANTHER" id="PTHR45814">
    <property type="entry name" value="HISTONE-LYSINE N-METHYLTRANSFERASE SETD1"/>
    <property type="match status" value="1"/>
</dbReference>
<feature type="region of interest" description="Disordered" evidence="11">
    <location>
        <begin position="1"/>
        <end position="31"/>
    </location>
</feature>
<name>L7JU33_TRAHO</name>
<comment type="catalytic activity">
    <reaction evidence="9">
        <text>N(6)-methyl-L-lysyl(4)-[histone H3] + S-adenosyl-L-methionine = N(6),N(6)-dimethyl-L-lysyl(4)-[histone H3] + S-adenosyl-L-homocysteine + H(+)</text>
        <dbReference type="Rhea" id="RHEA:60268"/>
        <dbReference type="Rhea" id="RHEA-COMP:15540"/>
        <dbReference type="Rhea" id="RHEA-COMP:15543"/>
        <dbReference type="ChEBI" id="CHEBI:15378"/>
        <dbReference type="ChEBI" id="CHEBI:57856"/>
        <dbReference type="ChEBI" id="CHEBI:59789"/>
        <dbReference type="ChEBI" id="CHEBI:61929"/>
        <dbReference type="ChEBI" id="CHEBI:61976"/>
    </reaction>
</comment>
<dbReference type="EC" id="2.1.1.354" evidence="2"/>
<evidence type="ECO:0000256" key="2">
    <source>
        <dbReference type="ARBA" id="ARBA00012182"/>
    </source>
</evidence>
<dbReference type="AlphaFoldDB" id="L7JU33"/>
<evidence type="ECO:0000256" key="10">
    <source>
        <dbReference type="ARBA" id="ARBA00049129"/>
    </source>
</evidence>
<dbReference type="InterPro" id="IPR001214">
    <property type="entry name" value="SET_dom"/>
</dbReference>
<evidence type="ECO:0000256" key="4">
    <source>
        <dbReference type="ARBA" id="ARBA00022679"/>
    </source>
</evidence>
<sequence length="693" mass="79666">MNGQEKEGEGTRKECSKETSNNYRESSKVECDSYRQSNKTINNSINVNDNFNDNVNDSVNIKKALLNGSNFKTTTKHQQPYNHWYTTKHENIEQQKTNCKEQHPPNLQTNDWSSPTNVKGQHPPKNHNNVTWQDSDDHLNTYNSPYGTTKYLRSGDEMSVAMRNSSSFGWWRSEGQCAYRSREGRNAVKGSFFDRWRGMENKNKWRRRYDGGRDFSGGGYSNDYSEGRDYNDYNSNDYKDYNGDSTMGYDVPYNNNTFNRSMQDMHCHVSPNDDNRHVSPNDDNRHVSPNDDNRHVSPNIQPPRNRKSPHNKKAHNKKQQNVQERVTPPRTVPRNKTISPNSKRIDERSAVKDARPYERTVLGTVLDEQRMNEDVSFVFDGERKECDGMVKGAEEQFNECEMEGCAVDVNDGIDDNDSINGIDDCINAKSINNLKSINNAKDISNLNNINNAKDLNSVKDLNSAKSINNLNSINNANPTPTNTNPTINDQEMLSDDDKPYRRERKVTPKQPRSNNHKRSKRALKNARKTRSRIKSVINKDVLLTTVSLECDYTYYFINTSRIHGNGLFASKPIPKGSMIIEYQGIKIGNMMADKLENEYQQNNINSIYLFRLDKDLIIDATVYGNKARFINHSCDPNAEARVTLHDKQRKLLIYALKDILVNQEITMYYNFSAEAGDEELRCNCGSSRCRKVM</sequence>
<protein>
    <recommendedName>
        <fullName evidence="2">[histone H3]-lysine(4) N-trimethyltransferase</fullName>
        <ecNumber evidence="2">2.1.1.354</ecNumber>
    </recommendedName>
</protein>
<feature type="compositionally biased region" description="Basic residues" evidence="11">
    <location>
        <begin position="514"/>
        <end position="530"/>
    </location>
</feature>
<feature type="compositionally biased region" description="Low complexity" evidence="11">
    <location>
        <begin position="469"/>
        <end position="488"/>
    </location>
</feature>
<feature type="region of interest" description="Disordered" evidence="11">
    <location>
        <begin position="94"/>
        <end position="139"/>
    </location>
</feature>
<evidence type="ECO:0000256" key="9">
    <source>
        <dbReference type="ARBA" id="ARBA00047583"/>
    </source>
</evidence>
<feature type="compositionally biased region" description="Basic and acidic residues" evidence="11">
    <location>
        <begin position="94"/>
        <end position="103"/>
    </location>
</feature>
<dbReference type="EMBL" id="JH993998">
    <property type="protein sequence ID" value="ELQ74993.1"/>
    <property type="molecule type" value="Genomic_DNA"/>
</dbReference>
<dbReference type="InterPro" id="IPR046341">
    <property type="entry name" value="SET_dom_sf"/>
</dbReference>
<feature type="compositionally biased region" description="Basic and acidic residues" evidence="11">
    <location>
        <begin position="263"/>
        <end position="295"/>
    </location>
</feature>
<feature type="region of interest" description="Disordered" evidence="11">
    <location>
        <begin position="469"/>
        <end position="530"/>
    </location>
</feature>
<feature type="compositionally biased region" description="Polar residues" evidence="11">
    <location>
        <begin position="105"/>
        <end position="119"/>
    </location>
</feature>
<proteinExistence type="predicted"/>
<dbReference type="SUPFAM" id="SSF82199">
    <property type="entry name" value="SET domain"/>
    <property type="match status" value="1"/>
</dbReference>
<dbReference type="SMART" id="SM00317">
    <property type="entry name" value="SET"/>
    <property type="match status" value="1"/>
</dbReference>
<gene>
    <name evidence="14" type="ORF">THOM_2035</name>
</gene>
<dbReference type="VEuPathDB" id="MicrosporidiaDB:THOM_2035"/>
<keyword evidence="7" id="KW-0539">Nucleus</keyword>
<keyword evidence="4 14" id="KW-0808">Transferase</keyword>
<dbReference type="Pfam" id="PF00856">
    <property type="entry name" value="SET"/>
    <property type="match status" value="1"/>
</dbReference>
<dbReference type="STRING" id="72359.L7JU33"/>
<dbReference type="PROSITE" id="PS50868">
    <property type="entry name" value="POST_SET"/>
    <property type="match status" value="1"/>
</dbReference>
<evidence type="ECO:0000256" key="8">
    <source>
        <dbReference type="ARBA" id="ARBA00047571"/>
    </source>
</evidence>
<dbReference type="PANTHER" id="PTHR45814:SF2">
    <property type="entry name" value="HISTONE-LYSINE N-METHYLTRANSFERASE SETD1"/>
    <property type="match status" value="1"/>
</dbReference>
<dbReference type="InParanoid" id="L7JU33"/>
<keyword evidence="6" id="KW-0156">Chromatin regulator</keyword>
<evidence type="ECO:0000256" key="3">
    <source>
        <dbReference type="ARBA" id="ARBA00022603"/>
    </source>
</evidence>
<dbReference type="GO" id="GO:0032259">
    <property type="term" value="P:methylation"/>
    <property type="evidence" value="ECO:0007669"/>
    <property type="project" value="UniProtKB-KW"/>
</dbReference>
<dbReference type="InterPro" id="IPR044570">
    <property type="entry name" value="Set1-like"/>
</dbReference>
<evidence type="ECO:0000256" key="5">
    <source>
        <dbReference type="ARBA" id="ARBA00022691"/>
    </source>
</evidence>
<evidence type="ECO:0000256" key="1">
    <source>
        <dbReference type="ARBA" id="ARBA00004123"/>
    </source>
</evidence>
<dbReference type="InterPro" id="IPR003616">
    <property type="entry name" value="Post-SET_dom"/>
</dbReference>
<comment type="catalytic activity">
    <reaction evidence="10">
        <text>N(6),N(6)-dimethyl-L-lysyl(4)-[histone H3] + S-adenosyl-L-methionine = N(6),N(6),N(6)-trimethyl-L-lysyl(4)-[histone H3] + S-adenosyl-L-homocysteine + H(+)</text>
        <dbReference type="Rhea" id="RHEA:60272"/>
        <dbReference type="Rhea" id="RHEA-COMP:15537"/>
        <dbReference type="Rhea" id="RHEA-COMP:15540"/>
        <dbReference type="ChEBI" id="CHEBI:15378"/>
        <dbReference type="ChEBI" id="CHEBI:57856"/>
        <dbReference type="ChEBI" id="CHEBI:59789"/>
        <dbReference type="ChEBI" id="CHEBI:61961"/>
        <dbReference type="ChEBI" id="CHEBI:61976"/>
    </reaction>
</comment>
<evidence type="ECO:0000256" key="11">
    <source>
        <dbReference type="SAM" id="MobiDB-lite"/>
    </source>
</evidence>
<comment type="catalytic activity">
    <reaction evidence="8">
        <text>L-lysyl(4)-[histone H3] + 3 S-adenosyl-L-methionine = N(6),N(6),N(6)-trimethyl-L-lysyl(4)-[histone H3] + 3 S-adenosyl-L-homocysteine + 3 H(+)</text>
        <dbReference type="Rhea" id="RHEA:60260"/>
        <dbReference type="Rhea" id="RHEA-COMP:15537"/>
        <dbReference type="Rhea" id="RHEA-COMP:15547"/>
        <dbReference type="ChEBI" id="CHEBI:15378"/>
        <dbReference type="ChEBI" id="CHEBI:29969"/>
        <dbReference type="ChEBI" id="CHEBI:57856"/>
        <dbReference type="ChEBI" id="CHEBI:59789"/>
        <dbReference type="ChEBI" id="CHEBI:61961"/>
        <dbReference type="EC" id="2.1.1.354"/>
    </reaction>
</comment>
<evidence type="ECO:0000313" key="15">
    <source>
        <dbReference type="Proteomes" id="UP000011185"/>
    </source>
</evidence>
<dbReference type="HOGENOM" id="CLU_397503_0_0_1"/>
<organism evidence="14 15">
    <name type="scientific">Trachipleistophora hominis</name>
    <name type="common">Microsporidian parasite</name>
    <dbReference type="NCBI Taxonomy" id="72359"/>
    <lineage>
        <taxon>Eukaryota</taxon>
        <taxon>Fungi</taxon>
        <taxon>Fungi incertae sedis</taxon>
        <taxon>Microsporidia</taxon>
        <taxon>Pleistophoridae</taxon>
        <taxon>Trachipleistophora</taxon>
    </lineage>
</organism>
<feature type="compositionally biased region" description="Basic and acidic residues" evidence="11">
    <location>
        <begin position="225"/>
        <end position="237"/>
    </location>
</feature>
<dbReference type="OrthoDB" id="308383at2759"/>
<feature type="region of interest" description="Disordered" evidence="11">
    <location>
        <begin position="263"/>
        <end position="350"/>
    </location>
</feature>
<keyword evidence="15" id="KW-1185">Reference proteome</keyword>
<evidence type="ECO:0000256" key="6">
    <source>
        <dbReference type="ARBA" id="ARBA00022853"/>
    </source>
</evidence>
<evidence type="ECO:0000256" key="7">
    <source>
        <dbReference type="ARBA" id="ARBA00023242"/>
    </source>
</evidence>
<evidence type="ECO:0000259" key="12">
    <source>
        <dbReference type="PROSITE" id="PS50280"/>
    </source>
</evidence>
<dbReference type="PROSITE" id="PS50280">
    <property type="entry name" value="SET"/>
    <property type="match status" value="1"/>
</dbReference>
<feature type="region of interest" description="Disordered" evidence="11">
    <location>
        <begin position="207"/>
        <end position="237"/>
    </location>
</feature>
<reference evidence="14 15" key="1">
    <citation type="journal article" date="2012" name="PLoS Pathog.">
        <title>The genome of the obligate intracellular parasite Trachipleistophora hominis: new insights into microsporidian genome dynamics and reductive evolution.</title>
        <authorList>
            <person name="Heinz E."/>
            <person name="Williams T.A."/>
            <person name="Nakjang S."/>
            <person name="Noel C.J."/>
            <person name="Swan D.C."/>
            <person name="Goldberg A.V."/>
            <person name="Harris S.R."/>
            <person name="Weinmaier T."/>
            <person name="Markert S."/>
            <person name="Becher D."/>
            <person name="Bernhardt J."/>
            <person name="Dagan T."/>
            <person name="Hacker C."/>
            <person name="Lucocq J.M."/>
            <person name="Schweder T."/>
            <person name="Rattei T."/>
            <person name="Hall N."/>
            <person name="Hirt R.P."/>
            <person name="Embley T.M."/>
        </authorList>
    </citation>
    <scope>NUCLEOTIDE SEQUENCE [LARGE SCALE GENOMIC DNA]</scope>
</reference>
<comment type="subcellular location">
    <subcellularLocation>
        <location evidence="1">Nucleus</location>
    </subcellularLocation>
</comment>
<accession>L7JU33</accession>
<dbReference type="Proteomes" id="UP000011185">
    <property type="component" value="Unassembled WGS sequence"/>
</dbReference>
<feature type="compositionally biased region" description="Basic and acidic residues" evidence="11">
    <location>
        <begin position="1"/>
        <end position="17"/>
    </location>
</feature>
<dbReference type="GO" id="GO:0048188">
    <property type="term" value="C:Set1C/COMPASS complex"/>
    <property type="evidence" value="ECO:0007669"/>
    <property type="project" value="TreeGrafter"/>
</dbReference>
<feature type="compositionally biased region" description="Basic residues" evidence="11">
    <location>
        <begin position="304"/>
        <end position="318"/>
    </location>
</feature>